<evidence type="ECO:0000313" key="1">
    <source>
        <dbReference type="Proteomes" id="UP000095286"/>
    </source>
</evidence>
<evidence type="ECO:0000313" key="2">
    <source>
        <dbReference type="WBParaSite" id="RSKR_0000686300.1"/>
    </source>
</evidence>
<protein>
    <submittedName>
        <fullName evidence="2">MICOS complex subunit</fullName>
    </submittedName>
</protein>
<dbReference type="Proteomes" id="UP000095286">
    <property type="component" value="Unplaced"/>
</dbReference>
<accession>A0AC35U3P5</accession>
<name>A0AC35U3P5_9BILA</name>
<reference evidence="2" key="1">
    <citation type="submission" date="2016-11" db="UniProtKB">
        <authorList>
            <consortium name="WormBaseParasite"/>
        </authorList>
    </citation>
    <scope>IDENTIFICATION</scope>
    <source>
        <strain evidence="2">KR3021</strain>
    </source>
</reference>
<organism evidence="1 2">
    <name type="scientific">Rhabditophanes sp. KR3021</name>
    <dbReference type="NCBI Taxonomy" id="114890"/>
    <lineage>
        <taxon>Eukaryota</taxon>
        <taxon>Metazoa</taxon>
        <taxon>Ecdysozoa</taxon>
        <taxon>Nematoda</taxon>
        <taxon>Chromadorea</taxon>
        <taxon>Rhabditida</taxon>
        <taxon>Tylenchina</taxon>
        <taxon>Panagrolaimomorpha</taxon>
        <taxon>Strongyloidoidea</taxon>
        <taxon>Alloionematidae</taxon>
        <taxon>Rhabditophanes</taxon>
    </lineage>
</organism>
<proteinExistence type="predicted"/>
<sequence>MDVIDSVKSKAGDFYKQWVRLSSTEGKAPQKLTIIEELPFYPEPRKRFEGYTFVEESPYPLQKEFATIRYAARDQYSLISERFETVDKFGKCCKKHYSNTKAYLSQEGTIIPKAAAISLGGIAGFILGVKRYGIRRFVYAGGAIATMTAFCYPDESVQVVKTGYYHGQSALERMRSSK</sequence>
<dbReference type="WBParaSite" id="RSKR_0000686300.1">
    <property type="protein sequence ID" value="RSKR_0000686300.1"/>
    <property type="gene ID" value="RSKR_0000686300"/>
</dbReference>